<dbReference type="SUPFAM" id="SSF56925">
    <property type="entry name" value="OMPA-like"/>
    <property type="match status" value="1"/>
</dbReference>
<protein>
    <recommendedName>
        <fullName evidence="3">Outer membrane protein beta-barrel domain-containing protein</fullName>
    </recommendedName>
</protein>
<keyword evidence="1" id="KW-0732">Signal</keyword>
<feature type="signal peptide" evidence="1">
    <location>
        <begin position="1"/>
        <end position="21"/>
    </location>
</feature>
<name>A0A7D9H674_9GAMM</name>
<feature type="chain" id="PRO_5027545226" description="Outer membrane protein beta-barrel domain-containing protein" evidence="1">
    <location>
        <begin position="22"/>
        <end position="159"/>
    </location>
</feature>
<reference evidence="2" key="1">
    <citation type="submission" date="2019-07" db="EMBL/GenBank/DDBJ databases">
        <authorList>
            <person name="Weber M."/>
            <person name="Kostadinov I."/>
            <person name="Kostadinov D I."/>
        </authorList>
    </citation>
    <scope>NUCLEOTIDE SEQUENCE</scope>
    <source>
        <strain evidence="2">Gfbio:sag-sample-m06:053724c1-46a9-4a36-b237-ea2bf867836b</strain>
    </source>
</reference>
<evidence type="ECO:0000313" key="2">
    <source>
        <dbReference type="EMBL" id="VUX55794.1"/>
    </source>
</evidence>
<evidence type="ECO:0000256" key="1">
    <source>
        <dbReference type="SAM" id="SignalP"/>
    </source>
</evidence>
<proteinExistence type="predicted"/>
<evidence type="ECO:0008006" key="3">
    <source>
        <dbReference type="Google" id="ProtNLM"/>
    </source>
</evidence>
<accession>A0A7D9H674</accession>
<gene>
    <name evidence="2" type="ORF">JTBM06_V1_110023</name>
</gene>
<dbReference type="InterPro" id="IPR011250">
    <property type="entry name" value="OMP/PagP_B-barrel"/>
</dbReference>
<dbReference type="AlphaFoldDB" id="A0A7D9H674"/>
<sequence length="159" mass="17707">MKLGLLLIGSTIFLLSGVANADQSEHHPRHHLALFAGGGFERDEMGHEENGSTLGIKYDLQYSEKWSVGLAVEYLSGSGTHRSWVAAVPLSYHPHEKWRLFAGPGMEFGSKEDKYLMRVGIAYEMPFHQRWTASPEILVDFIEGGVKTYVLGFSVGYGF</sequence>
<organism evidence="2">
    <name type="scientific">uncultured Woeseiaceae bacterium</name>
    <dbReference type="NCBI Taxonomy" id="1983305"/>
    <lineage>
        <taxon>Bacteria</taxon>
        <taxon>Pseudomonadati</taxon>
        <taxon>Pseudomonadota</taxon>
        <taxon>Gammaproteobacteria</taxon>
        <taxon>Woeseiales</taxon>
        <taxon>Woeseiaceae</taxon>
        <taxon>environmental samples</taxon>
    </lineage>
</organism>
<dbReference type="EMBL" id="LR633967">
    <property type="protein sequence ID" value="VUX55794.1"/>
    <property type="molecule type" value="Genomic_DNA"/>
</dbReference>